<keyword evidence="1" id="KW-0732">Signal</keyword>
<dbReference type="RefSeq" id="WP_168881822.1">
    <property type="nucleotide sequence ID" value="NZ_JABAIL010000002.1"/>
</dbReference>
<organism evidence="2 3">
    <name type="scientific">Flammeovirga agarivorans</name>
    <dbReference type="NCBI Taxonomy" id="2726742"/>
    <lineage>
        <taxon>Bacteria</taxon>
        <taxon>Pseudomonadati</taxon>
        <taxon>Bacteroidota</taxon>
        <taxon>Cytophagia</taxon>
        <taxon>Cytophagales</taxon>
        <taxon>Flammeovirgaceae</taxon>
        <taxon>Flammeovirga</taxon>
    </lineage>
</organism>
<protein>
    <submittedName>
        <fullName evidence="2">Uncharacterized protein</fullName>
    </submittedName>
</protein>
<gene>
    <name evidence="2" type="ORF">HGP29_07885</name>
</gene>
<name>A0A7X8SJ68_9BACT</name>
<sequence length="212" mass="25317">MKKLLFLICFISSFNAWSQNKTVETEAKYFTNWMDKIIHLSVDQKNEMIALRTNYILEKNALKKSKVATTFDRQQLDRDYWKKRDRILTRDQSILLATHLVTSREVEELNHIVALHKDQKQSFYDTYKIVNYTLMKDKKDYGRYSDKYIKTDQSAIARKKEIINDLLIAEQKETYDTYFEDLKKRKNNATFHATEEEDVEIDGYNILEPIGF</sequence>
<evidence type="ECO:0000313" key="2">
    <source>
        <dbReference type="EMBL" id="NLR91122.1"/>
    </source>
</evidence>
<feature type="signal peptide" evidence="1">
    <location>
        <begin position="1"/>
        <end position="18"/>
    </location>
</feature>
<evidence type="ECO:0000256" key="1">
    <source>
        <dbReference type="SAM" id="SignalP"/>
    </source>
</evidence>
<comment type="caution">
    <text evidence="2">The sequence shown here is derived from an EMBL/GenBank/DDBJ whole genome shotgun (WGS) entry which is preliminary data.</text>
</comment>
<reference evidence="2 3" key="1">
    <citation type="submission" date="2020-04" db="EMBL/GenBank/DDBJ databases">
        <title>Flammeovirga sp. SR4, a novel species isolated from seawater.</title>
        <authorList>
            <person name="Wang X."/>
        </authorList>
    </citation>
    <scope>NUCLEOTIDE SEQUENCE [LARGE SCALE GENOMIC DNA]</scope>
    <source>
        <strain evidence="2 3">SR4</strain>
    </source>
</reference>
<feature type="chain" id="PRO_5030910978" evidence="1">
    <location>
        <begin position="19"/>
        <end position="212"/>
    </location>
</feature>
<dbReference type="Proteomes" id="UP000585050">
    <property type="component" value="Unassembled WGS sequence"/>
</dbReference>
<dbReference type="AlphaFoldDB" id="A0A7X8SJ68"/>
<evidence type="ECO:0000313" key="3">
    <source>
        <dbReference type="Proteomes" id="UP000585050"/>
    </source>
</evidence>
<accession>A0A7X8SJ68</accession>
<dbReference type="EMBL" id="JABAIL010000002">
    <property type="protein sequence ID" value="NLR91122.1"/>
    <property type="molecule type" value="Genomic_DNA"/>
</dbReference>
<proteinExistence type="predicted"/>
<keyword evidence="3" id="KW-1185">Reference proteome</keyword>